<dbReference type="PANTHER" id="PTHR47894">
    <property type="entry name" value="HTH-TYPE TRANSCRIPTIONAL REGULATOR GADX"/>
    <property type="match status" value="1"/>
</dbReference>
<sequence>METICAQIQEENLGLRLALEADPSWMSLPGVLGMSLTGVREAIEVGCLYGRKLRGGAAQKNFHVGEDGLLRMIHVPAPHEPQWPRHFIEAGTAAIVVLLRRLTDAPIEALRVSFPHRAPEDISAHVSLFGTTDIRFEAPSTELVLPASVLELRPAKLA</sequence>
<evidence type="ECO:0000313" key="3">
    <source>
        <dbReference type="EMBL" id="MDC0746423.1"/>
    </source>
</evidence>
<organism evidence="3 4">
    <name type="scientific">Polyangium mundeleinium</name>
    <dbReference type="NCBI Taxonomy" id="2995306"/>
    <lineage>
        <taxon>Bacteria</taxon>
        <taxon>Pseudomonadati</taxon>
        <taxon>Myxococcota</taxon>
        <taxon>Polyangia</taxon>
        <taxon>Polyangiales</taxon>
        <taxon>Polyangiaceae</taxon>
        <taxon>Polyangium</taxon>
    </lineage>
</organism>
<proteinExistence type="predicted"/>
<dbReference type="InterPro" id="IPR032687">
    <property type="entry name" value="AraC-type_N"/>
</dbReference>
<dbReference type="Pfam" id="PF12625">
    <property type="entry name" value="Arabinose_bd"/>
    <property type="match status" value="1"/>
</dbReference>
<dbReference type="PANTHER" id="PTHR47894:SF1">
    <property type="entry name" value="HTH-TYPE TRANSCRIPTIONAL REGULATOR VQSM"/>
    <property type="match status" value="1"/>
</dbReference>
<evidence type="ECO:0000256" key="1">
    <source>
        <dbReference type="ARBA" id="ARBA00023125"/>
    </source>
</evidence>
<protein>
    <submittedName>
        <fullName evidence="3">AraC family transcriptional regulator ligand-binding domain-containing protein</fullName>
    </submittedName>
</protein>
<evidence type="ECO:0000259" key="2">
    <source>
        <dbReference type="Pfam" id="PF12625"/>
    </source>
</evidence>
<feature type="domain" description="HTH-type transcriptional regulator AraC-type N-terminal" evidence="2">
    <location>
        <begin position="1"/>
        <end position="152"/>
    </location>
</feature>
<evidence type="ECO:0000313" key="4">
    <source>
        <dbReference type="Proteomes" id="UP001221411"/>
    </source>
</evidence>
<comment type="caution">
    <text evidence="3">The sequence shown here is derived from an EMBL/GenBank/DDBJ whole genome shotgun (WGS) entry which is preliminary data.</text>
</comment>
<keyword evidence="4" id="KW-1185">Reference proteome</keyword>
<accession>A0ABT5EX80</accession>
<dbReference type="EMBL" id="JAQNDO010000001">
    <property type="protein sequence ID" value="MDC0746423.1"/>
    <property type="molecule type" value="Genomic_DNA"/>
</dbReference>
<name>A0ABT5EX80_9BACT</name>
<reference evidence="3 4" key="1">
    <citation type="submission" date="2022-11" db="EMBL/GenBank/DDBJ databases">
        <title>Minimal conservation of predation-associated metabolite biosynthetic gene clusters underscores biosynthetic potential of Myxococcota including descriptions for ten novel species: Archangium lansinium sp. nov., Myxococcus landrumus sp. nov., Nannocystis bai.</title>
        <authorList>
            <person name="Ahearne A."/>
            <person name="Stevens C."/>
            <person name="Dowd S."/>
        </authorList>
    </citation>
    <scope>NUCLEOTIDE SEQUENCE [LARGE SCALE GENOMIC DNA]</scope>
    <source>
        <strain evidence="3 4">RJM3</strain>
    </source>
</reference>
<keyword evidence="1" id="KW-0238">DNA-binding</keyword>
<dbReference type="RefSeq" id="WP_271924805.1">
    <property type="nucleotide sequence ID" value="NZ_JAQNDO010000001.1"/>
</dbReference>
<dbReference type="Proteomes" id="UP001221411">
    <property type="component" value="Unassembled WGS sequence"/>
</dbReference>
<gene>
    <name evidence="3" type="ORF">POL67_34160</name>
</gene>